<comment type="caution">
    <text evidence="1">The sequence shown here is derived from an EMBL/GenBank/DDBJ whole genome shotgun (WGS) entry which is preliminary data.</text>
</comment>
<accession>A0ABT3NW15</accession>
<keyword evidence="2" id="KW-1185">Reference proteome</keyword>
<reference evidence="1 2" key="1">
    <citation type="submission" date="2022-10" db="EMBL/GenBank/DDBJ databases">
        <title>Roseococcus glaciei nov., sp. nov., isolated from glacier.</title>
        <authorList>
            <person name="Liu Q."/>
            <person name="Xin Y.-H."/>
        </authorList>
    </citation>
    <scope>NUCLEOTIDE SEQUENCE [LARGE SCALE GENOMIC DNA]</scope>
    <source>
        <strain evidence="1 2">MDT2-1-1</strain>
    </source>
</reference>
<name>A0ABT3NW15_9PROT</name>
<evidence type="ECO:0000313" key="1">
    <source>
        <dbReference type="EMBL" id="MCW8086345.1"/>
    </source>
</evidence>
<organism evidence="1 2">
    <name type="scientific">Sabulicella glaciei</name>
    <dbReference type="NCBI Taxonomy" id="2984948"/>
    <lineage>
        <taxon>Bacteria</taxon>
        <taxon>Pseudomonadati</taxon>
        <taxon>Pseudomonadota</taxon>
        <taxon>Alphaproteobacteria</taxon>
        <taxon>Acetobacterales</taxon>
        <taxon>Acetobacteraceae</taxon>
        <taxon>Sabulicella</taxon>
    </lineage>
</organism>
<proteinExistence type="predicted"/>
<protein>
    <submittedName>
        <fullName evidence="1">Uncharacterized protein</fullName>
    </submittedName>
</protein>
<dbReference type="InterPro" id="IPR056908">
    <property type="entry name" value="Gp80-like"/>
</dbReference>
<dbReference type="RefSeq" id="WP_301590362.1">
    <property type="nucleotide sequence ID" value="NZ_JAPFQI010000008.1"/>
</dbReference>
<gene>
    <name evidence="1" type="ORF">OF850_11950</name>
</gene>
<dbReference type="Proteomes" id="UP001526430">
    <property type="component" value="Unassembled WGS sequence"/>
</dbReference>
<dbReference type="EMBL" id="JAPFQI010000008">
    <property type="protein sequence ID" value="MCW8086345.1"/>
    <property type="molecule type" value="Genomic_DNA"/>
</dbReference>
<sequence length="124" mass="12172">MSNLTDHAKNILTRALCGRSPTLPGAVYLALGTGGSAATGLTGEAVGNGYARQRVVFTGTGSQLNAEAARFTFTAAAGTYTQVGLFDALAGGNPLTVSALVQAAPVAGPGTVTINPGSFTVSGA</sequence>
<evidence type="ECO:0000313" key="2">
    <source>
        <dbReference type="Proteomes" id="UP001526430"/>
    </source>
</evidence>
<dbReference type="Pfam" id="PF23140">
    <property type="entry name" value="Gp80"/>
    <property type="match status" value="1"/>
</dbReference>